<feature type="domain" description="ABC-2 type transporter transmembrane" evidence="8">
    <location>
        <begin position="21"/>
        <end position="91"/>
    </location>
</feature>
<dbReference type="Pfam" id="PF01061">
    <property type="entry name" value="ABC2_membrane"/>
    <property type="match status" value="1"/>
</dbReference>
<evidence type="ECO:0000313" key="10">
    <source>
        <dbReference type="EMBL" id="OQR82297.1"/>
    </source>
</evidence>
<evidence type="ECO:0000313" key="11">
    <source>
        <dbReference type="Proteomes" id="UP000243217"/>
    </source>
</evidence>
<evidence type="ECO:0000256" key="2">
    <source>
        <dbReference type="ARBA" id="ARBA00022448"/>
    </source>
</evidence>
<sequence>MREIVEKIVWKSKKGVNTDCTNLAFTTWFFFIASISPNLHVAEPVSMLTVLLYVLLAGFIMSADDMPGYFVWIYWIDPLSWCIRALAINQYSADEFQKCVYNGIDYCALKNDTFGNAMLKQYGLKTGTQWIWYAVIYLAVCYVLFMFFAYLALEYIHYDHAEHTIIVNEDESEREDKGVDIYVAVPKTPANDQVAIPVQQSTHHTSKSVSLAFKDLWYSVPNPTKGEPDLQLLKGINGHALPGTITALMGSSGAGKTTLMDVIAGRKTGGK</sequence>
<evidence type="ECO:0000256" key="1">
    <source>
        <dbReference type="ARBA" id="ARBA00004141"/>
    </source>
</evidence>
<keyword evidence="10" id="KW-0067">ATP-binding</keyword>
<dbReference type="SUPFAM" id="SSF52540">
    <property type="entry name" value="P-loop containing nucleoside triphosphate hydrolases"/>
    <property type="match status" value="1"/>
</dbReference>
<keyword evidence="2" id="KW-0813">Transport</keyword>
<comment type="subcellular location">
    <subcellularLocation>
        <location evidence="1">Membrane</location>
        <topology evidence="1">Multi-pass membrane protein</topology>
    </subcellularLocation>
</comment>
<feature type="domain" description="ABC transporter" evidence="7">
    <location>
        <begin position="233"/>
        <end position="267"/>
    </location>
</feature>
<dbReference type="GO" id="GO:0005524">
    <property type="term" value="F:ATP binding"/>
    <property type="evidence" value="ECO:0007669"/>
    <property type="project" value="UniProtKB-KW"/>
</dbReference>
<gene>
    <name evidence="10" type="ORF">THRCLA_11020</name>
</gene>
<name>A0A1V9Y989_9STRA</name>
<dbReference type="PANTHER" id="PTHR19241">
    <property type="entry name" value="ATP-BINDING CASSETTE TRANSPORTER"/>
    <property type="match status" value="1"/>
</dbReference>
<feature type="non-terminal residue" evidence="10">
    <location>
        <position position="271"/>
    </location>
</feature>
<dbReference type="Pfam" id="PF08370">
    <property type="entry name" value="PDR_assoc"/>
    <property type="match status" value="1"/>
</dbReference>
<dbReference type="GO" id="GO:0016020">
    <property type="term" value="C:membrane"/>
    <property type="evidence" value="ECO:0007669"/>
    <property type="project" value="UniProtKB-SubCell"/>
</dbReference>
<feature type="transmembrane region" description="Helical" evidence="6">
    <location>
        <begin position="20"/>
        <end position="39"/>
    </location>
</feature>
<reference evidence="10 11" key="1">
    <citation type="journal article" date="2014" name="Genome Biol. Evol.">
        <title>The secreted proteins of Achlya hypogyna and Thraustotheca clavata identify the ancestral oomycete secretome and reveal gene acquisitions by horizontal gene transfer.</title>
        <authorList>
            <person name="Misner I."/>
            <person name="Blouin N."/>
            <person name="Leonard G."/>
            <person name="Richards T.A."/>
            <person name="Lane C.E."/>
        </authorList>
    </citation>
    <scope>NUCLEOTIDE SEQUENCE [LARGE SCALE GENOMIC DNA]</scope>
    <source>
        <strain evidence="10 11">ATCC 34112</strain>
    </source>
</reference>
<dbReference type="InterPro" id="IPR013581">
    <property type="entry name" value="PDR_assoc"/>
</dbReference>
<feature type="transmembrane region" description="Helical" evidence="6">
    <location>
        <begin position="130"/>
        <end position="153"/>
    </location>
</feature>
<evidence type="ECO:0000256" key="4">
    <source>
        <dbReference type="ARBA" id="ARBA00022989"/>
    </source>
</evidence>
<keyword evidence="3 6" id="KW-0812">Transmembrane</keyword>
<accession>A0A1V9Y989</accession>
<dbReference type="Proteomes" id="UP000243217">
    <property type="component" value="Unassembled WGS sequence"/>
</dbReference>
<evidence type="ECO:0000259" key="7">
    <source>
        <dbReference type="Pfam" id="PF00005"/>
    </source>
</evidence>
<dbReference type="EMBL" id="JNBS01004767">
    <property type="protein sequence ID" value="OQR82297.1"/>
    <property type="molecule type" value="Genomic_DNA"/>
</dbReference>
<proteinExistence type="predicted"/>
<dbReference type="InterPro" id="IPR003439">
    <property type="entry name" value="ABC_transporter-like_ATP-bd"/>
</dbReference>
<organism evidence="10 11">
    <name type="scientific">Thraustotheca clavata</name>
    <dbReference type="NCBI Taxonomy" id="74557"/>
    <lineage>
        <taxon>Eukaryota</taxon>
        <taxon>Sar</taxon>
        <taxon>Stramenopiles</taxon>
        <taxon>Oomycota</taxon>
        <taxon>Saprolegniomycetes</taxon>
        <taxon>Saprolegniales</taxon>
        <taxon>Achlyaceae</taxon>
        <taxon>Thraustotheca</taxon>
    </lineage>
</organism>
<dbReference type="InterPro" id="IPR013525">
    <property type="entry name" value="ABC2_TM"/>
</dbReference>
<dbReference type="OrthoDB" id="66620at2759"/>
<evidence type="ECO:0000256" key="6">
    <source>
        <dbReference type="SAM" id="Phobius"/>
    </source>
</evidence>
<keyword evidence="11" id="KW-1185">Reference proteome</keyword>
<evidence type="ECO:0000259" key="8">
    <source>
        <dbReference type="Pfam" id="PF01061"/>
    </source>
</evidence>
<protein>
    <submittedName>
        <fullName evidence="10">ATP-binding Cassette (ABC) Superfamily</fullName>
    </submittedName>
</protein>
<dbReference type="AlphaFoldDB" id="A0A1V9Y989"/>
<evidence type="ECO:0000256" key="3">
    <source>
        <dbReference type="ARBA" id="ARBA00022692"/>
    </source>
</evidence>
<comment type="caution">
    <text evidence="10">The sequence shown here is derived from an EMBL/GenBank/DDBJ whole genome shotgun (WGS) entry which is preliminary data.</text>
</comment>
<feature type="domain" description="Plant PDR ABC transporter associated" evidence="9">
    <location>
        <begin position="110"/>
        <end position="162"/>
    </location>
</feature>
<keyword evidence="4 6" id="KW-1133">Transmembrane helix</keyword>
<evidence type="ECO:0000256" key="5">
    <source>
        <dbReference type="ARBA" id="ARBA00023136"/>
    </source>
</evidence>
<dbReference type="Gene3D" id="3.40.50.300">
    <property type="entry name" value="P-loop containing nucleotide triphosphate hydrolases"/>
    <property type="match status" value="1"/>
</dbReference>
<keyword evidence="5 6" id="KW-0472">Membrane</keyword>
<dbReference type="STRING" id="74557.A0A1V9Y989"/>
<dbReference type="InterPro" id="IPR027417">
    <property type="entry name" value="P-loop_NTPase"/>
</dbReference>
<keyword evidence="10" id="KW-0547">Nucleotide-binding</keyword>
<dbReference type="GO" id="GO:0016887">
    <property type="term" value="F:ATP hydrolysis activity"/>
    <property type="evidence" value="ECO:0007669"/>
    <property type="project" value="InterPro"/>
</dbReference>
<evidence type="ECO:0000259" key="9">
    <source>
        <dbReference type="Pfam" id="PF08370"/>
    </source>
</evidence>
<dbReference type="GO" id="GO:0140359">
    <property type="term" value="F:ABC-type transporter activity"/>
    <property type="evidence" value="ECO:0007669"/>
    <property type="project" value="InterPro"/>
</dbReference>
<dbReference type="Pfam" id="PF00005">
    <property type="entry name" value="ABC_tran"/>
    <property type="match status" value="1"/>
</dbReference>